<sequence>MAKAIIFTHHARQRMADQGRGVVTEDEVLYVLQNPNVRYTGIDGKQNVLGEINGKQIRVCYIEDIERLLIITVINRGQSI</sequence>
<dbReference type="EMBL" id="AZHW01001432">
    <property type="protein sequence ID" value="ETW92591.1"/>
    <property type="molecule type" value="Genomic_DNA"/>
</dbReference>
<evidence type="ECO:0000313" key="2">
    <source>
        <dbReference type="Proteomes" id="UP000019141"/>
    </source>
</evidence>
<dbReference type="HOGENOM" id="CLU_2583164_0_0_7"/>
<evidence type="ECO:0000313" key="1">
    <source>
        <dbReference type="EMBL" id="ETW92591.1"/>
    </source>
</evidence>
<dbReference type="Proteomes" id="UP000019141">
    <property type="component" value="Unassembled WGS sequence"/>
</dbReference>
<keyword evidence="2" id="KW-1185">Reference proteome</keyword>
<evidence type="ECO:0008006" key="3">
    <source>
        <dbReference type="Google" id="ProtNLM"/>
    </source>
</evidence>
<reference evidence="1 2" key="1">
    <citation type="journal article" date="2014" name="Nature">
        <title>An environmental bacterial taxon with a large and distinct metabolic repertoire.</title>
        <authorList>
            <person name="Wilson M.C."/>
            <person name="Mori T."/>
            <person name="Ruckert C."/>
            <person name="Uria A.R."/>
            <person name="Helf M.J."/>
            <person name="Takada K."/>
            <person name="Gernert C."/>
            <person name="Steffens U.A."/>
            <person name="Heycke N."/>
            <person name="Schmitt S."/>
            <person name="Rinke C."/>
            <person name="Helfrich E.J."/>
            <person name="Brachmann A.O."/>
            <person name="Gurgui C."/>
            <person name="Wakimoto T."/>
            <person name="Kracht M."/>
            <person name="Crusemann M."/>
            <person name="Hentschel U."/>
            <person name="Abe I."/>
            <person name="Matsunaga S."/>
            <person name="Kalinowski J."/>
            <person name="Takeyama H."/>
            <person name="Piel J."/>
        </authorList>
    </citation>
    <scope>NUCLEOTIDE SEQUENCE [LARGE SCALE GENOMIC DNA]</scope>
    <source>
        <strain evidence="2">TSY1</strain>
    </source>
</reference>
<accession>W4L5H0</accession>
<organism evidence="1 2">
    <name type="scientific">Entotheonella factor</name>
    <dbReference type="NCBI Taxonomy" id="1429438"/>
    <lineage>
        <taxon>Bacteria</taxon>
        <taxon>Pseudomonadati</taxon>
        <taxon>Nitrospinota/Tectimicrobiota group</taxon>
        <taxon>Candidatus Tectimicrobiota</taxon>
        <taxon>Candidatus Entotheonellia</taxon>
        <taxon>Candidatus Entotheonellales</taxon>
        <taxon>Candidatus Entotheonellaceae</taxon>
        <taxon>Candidatus Entotheonella</taxon>
    </lineage>
</organism>
<name>W4L5H0_ENTF1</name>
<gene>
    <name evidence="1" type="ORF">ETSY1_42990</name>
</gene>
<protein>
    <recommendedName>
        <fullName evidence="3">DUF4258 domain-containing protein</fullName>
    </recommendedName>
</protein>
<dbReference type="Pfam" id="PF14076">
    <property type="entry name" value="DUF4258"/>
    <property type="match status" value="1"/>
</dbReference>
<comment type="caution">
    <text evidence="1">The sequence shown here is derived from an EMBL/GenBank/DDBJ whole genome shotgun (WGS) entry which is preliminary data.</text>
</comment>
<dbReference type="InterPro" id="IPR025354">
    <property type="entry name" value="DUF4258"/>
</dbReference>
<dbReference type="AlphaFoldDB" id="W4L5H0"/>
<proteinExistence type="predicted"/>